<dbReference type="OrthoDB" id="6386981at2"/>
<evidence type="ECO:0000313" key="3">
    <source>
        <dbReference type="Proteomes" id="UP000014461"/>
    </source>
</evidence>
<accession>R9PPP3</accession>
<name>R9PPP3_AGAAL</name>
<feature type="signal peptide" evidence="1">
    <location>
        <begin position="1"/>
        <end position="17"/>
    </location>
</feature>
<proteinExistence type="predicted"/>
<keyword evidence="1" id="KW-0732">Signal</keyword>
<dbReference type="Proteomes" id="UP000014461">
    <property type="component" value="Unassembled WGS sequence"/>
</dbReference>
<gene>
    <name evidence="2" type="ORF">AALB_3338</name>
</gene>
<keyword evidence="3" id="KW-1185">Reference proteome</keyword>
<reference evidence="2" key="1">
    <citation type="journal article" date="2013" name="Genome Announc.">
        <title>Draft Genome Sequence of Agarivorans albus Strain MKT 106T, an Agarolytic Marine Bacterium.</title>
        <authorList>
            <person name="Yasuike M."/>
            <person name="Nakamura Y."/>
            <person name="Kai W."/>
            <person name="Fujiwara A."/>
            <person name="Fukui Y."/>
            <person name="Satomi M."/>
            <person name="Sano M."/>
        </authorList>
    </citation>
    <scope>NUCLEOTIDE SEQUENCE [LARGE SCALE GENOMIC DNA]</scope>
</reference>
<sequence length="188" mass="21138">MGKWLFCLGLFSYSAIANQLAIEVIEGAYPKLTFRVEAAKQLELIPITKASVNEQADALQISLPASNACVYDNLQLLRGRLITIELAWNASIQQQINVLSQDKLWKDFPYRVLVPSSSTSCKVKDLELHFPSLSAFSGGWGRLELNDKTGVIAHGFFVVQQVGNVYIFNKVVPNHVKAQQYWLKYYAQ</sequence>
<organism evidence="2 3">
    <name type="scientific">Agarivorans albus MKT 106</name>
    <dbReference type="NCBI Taxonomy" id="1331007"/>
    <lineage>
        <taxon>Bacteria</taxon>
        <taxon>Pseudomonadati</taxon>
        <taxon>Pseudomonadota</taxon>
        <taxon>Gammaproteobacteria</taxon>
        <taxon>Alteromonadales</taxon>
        <taxon>Alteromonadaceae</taxon>
        <taxon>Agarivorans</taxon>
    </lineage>
</organism>
<feature type="chain" id="PRO_5004488238" evidence="1">
    <location>
        <begin position="18"/>
        <end position="188"/>
    </location>
</feature>
<evidence type="ECO:0000256" key="1">
    <source>
        <dbReference type="SAM" id="SignalP"/>
    </source>
</evidence>
<comment type="caution">
    <text evidence="2">The sequence shown here is derived from an EMBL/GenBank/DDBJ whole genome shotgun (WGS) entry which is preliminary data.</text>
</comment>
<dbReference type="RefSeq" id="WP_016403025.1">
    <property type="nucleotide sequence ID" value="NZ_BARX01000025.1"/>
</dbReference>
<evidence type="ECO:0000313" key="2">
    <source>
        <dbReference type="EMBL" id="GAD03258.1"/>
    </source>
</evidence>
<dbReference type="AlphaFoldDB" id="R9PPP3"/>
<dbReference type="STRING" id="1331007.AALB_3338"/>
<dbReference type="EMBL" id="BARX01000025">
    <property type="protein sequence ID" value="GAD03258.1"/>
    <property type="molecule type" value="Genomic_DNA"/>
</dbReference>
<protein>
    <submittedName>
        <fullName evidence="2">Uncharacterized protein</fullName>
    </submittedName>
</protein>